<organism evidence="11 12">
    <name type="scientific">Sporomusa termitida</name>
    <dbReference type="NCBI Taxonomy" id="2377"/>
    <lineage>
        <taxon>Bacteria</taxon>
        <taxon>Bacillati</taxon>
        <taxon>Bacillota</taxon>
        <taxon>Negativicutes</taxon>
        <taxon>Selenomonadales</taxon>
        <taxon>Sporomusaceae</taxon>
        <taxon>Sporomusa</taxon>
    </lineage>
</organism>
<dbReference type="Proteomes" id="UP000320776">
    <property type="component" value="Chromosome"/>
</dbReference>
<evidence type="ECO:0000256" key="2">
    <source>
        <dbReference type="ARBA" id="ARBA00004613"/>
    </source>
</evidence>
<dbReference type="PRINTS" id="PR01005">
    <property type="entry name" value="FLGHOOKAP1"/>
</dbReference>
<dbReference type="InterPro" id="IPR053927">
    <property type="entry name" value="FlgK_helical"/>
</dbReference>
<dbReference type="GO" id="GO:0044780">
    <property type="term" value="P:bacterial-type flagellum assembly"/>
    <property type="evidence" value="ECO:0007669"/>
    <property type="project" value="InterPro"/>
</dbReference>
<name>A0A517DR07_9FIRM</name>
<evidence type="ECO:0000259" key="10">
    <source>
        <dbReference type="Pfam" id="PF22638"/>
    </source>
</evidence>
<dbReference type="Gene3D" id="1.20.1330.10">
    <property type="entry name" value="f41 fragment of flagellin, N-terminal domain"/>
    <property type="match status" value="1"/>
</dbReference>
<feature type="signal peptide" evidence="8">
    <location>
        <begin position="1"/>
        <end position="23"/>
    </location>
</feature>
<dbReference type="PANTHER" id="PTHR30033">
    <property type="entry name" value="FLAGELLAR HOOK-ASSOCIATED PROTEIN 1"/>
    <property type="match status" value="1"/>
</dbReference>
<keyword evidence="11" id="KW-0966">Cell projection</keyword>
<feature type="chain" id="PRO_5038531961" description="Flagellar hook-associated protein 1" evidence="8">
    <location>
        <begin position="24"/>
        <end position="482"/>
    </location>
</feature>
<dbReference type="RefSeq" id="WP_170233154.1">
    <property type="nucleotide sequence ID" value="NZ_CP036259.1"/>
</dbReference>
<evidence type="ECO:0000256" key="4">
    <source>
        <dbReference type="ARBA" id="ARBA00016244"/>
    </source>
</evidence>
<dbReference type="InterPro" id="IPR019776">
    <property type="entry name" value="Flagellar_basal_body_rod_CS"/>
</dbReference>
<dbReference type="NCBIfam" id="TIGR02492">
    <property type="entry name" value="flgK_ends"/>
    <property type="match status" value="1"/>
</dbReference>
<dbReference type="GO" id="GO:0005198">
    <property type="term" value="F:structural molecule activity"/>
    <property type="evidence" value="ECO:0007669"/>
    <property type="project" value="UniProtKB-UniRule"/>
</dbReference>
<sequence>MASTFAGLSISTRGLFTSAAALAVTSNNMSNANTTGYSRQVVNQQAVGPAAVYNGNYVGAGSEVTSVTHIRNFRLDQKYWRETGQLGELQTKSDMLSQIEAVMGATDDSSLSAVMEDFYAAMEDLASDPTSAATRAAMKEAGVAVCEYLNTVSSQLSQLKEDINSEVKTGVDQINAYATQIAELNAKIRVAAAAGSSTNELEDQRTLLIDQLSGLADVEVTQTVVGTLPNGADDVKFSVAISGITLVSNDQAKQLECYENGAGMYSIRWQDTGADFAPEGGLLKACFDLRDGDGTGSQYKGISYYSNLLDQFAGTFAAAFNAAHSSGYGLDGSTGVAFFAASESAAGITAANISVAAAVLADTNKIAAASAADGGTDNNENMNALIKLCEESKLFGNSTAEDFINSIVSTLGTASQHAQTMTNKQSSFVTNIDTRRASVAGVSLNEETANLTKYEAAYNASAQMIAVWQEIYQTTISMVNTE</sequence>
<evidence type="ECO:0000313" key="12">
    <source>
        <dbReference type="Proteomes" id="UP000320776"/>
    </source>
</evidence>
<dbReference type="GO" id="GO:0005576">
    <property type="term" value="C:extracellular region"/>
    <property type="evidence" value="ECO:0007669"/>
    <property type="project" value="UniProtKB-SubCell"/>
</dbReference>
<keyword evidence="11" id="KW-0282">Flagellum</keyword>
<dbReference type="EMBL" id="CP036259">
    <property type="protein sequence ID" value="QDR79748.1"/>
    <property type="molecule type" value="Genomic_DNA"/>
</dbReference>
<keyword evidence="11" id="KW-0969">Cilium</keyword>
<dbReference type="SUPFAM" id="SSF64518">
    <property type="entry name" value="Phase 1 flagellin"/>
    <property type="match status" value="1"/>
</dbReference>
<evidence type="ECO:0000256" key="8">
    <source>
        <dbReference type="SAM" id="SignalP"/>
    </source>
</evidence>
<dbReference type="Pfam" id="PF00460">
    <property type="entry name" value="Flg_bb_rod"/>
    <property type="match status" value="1"/>
</dbReference>
<dbReference type="PANTHER" id="PTHR30033:SF1">
    <property type="entry name" value="FLAGELLAR HOOK-ASSOCIATED PROTEIN 1"/>
    <property type="match status" value="1"/>
</dbReference>
<dbReference type="PROSITE" id="PS00588">
    <property type="entry name" value="FLAGELLA_BB_ROD"/>
    <property type="match status" value="1"/>
</dbReference>
<comment type="similarity">
    <text evidence="3 7">Belongs to the flagella basal body rod proteins family.</text>
</comment>
<accession>A0A517DR07</accession>
<dbReference type="InterPro" id="IPR002371">
    <property type="entry name" value="FlgK"/>
</dbReference>
<comment type="subcellular location">
    <subcellularLocation>
        <location evidence="1 7">Bacterial flagellum</location>
    </subcellularLocation>
    <subcellularLocation>
        <location evidence="2 7">Secreted</location>
    </subcellularLocation>
</comment>
<reference evidence="11 12" key="1">
    <citation type="submission" date="2019-02" db="EMBL/GenBank/DDBJ databases">
        <title>Closed genome of Sporomusa termitida DSM 4440.</title>
        <authorList>
            <person name="Poehlein A."/>
            <person name="Daniel R."/>
        </authorList>
    </citation>
    <scope>NUCLEOTIDE SEQUENCE [LARGE SCALE GENOMIC DNA]</scope>
    <source>
        <strain evidence="11 12">DSM 4440</strain>
    </source>
</reference>
<evidence type="ECO:0000313" key="11">
    <source>
        <dbReference type="EMBL" id="QDR79748.1"/>
    </source>
</evidence>
<keyword evidence="12" id="KW-1185">Reference proteome</keyword>
<dbReference type="InterPro" id="IPR001444">
    <property type="entry name" value="Flag_bb_rod_N"/>
</dbReference>
<dbReference type="AlphaFoldDB" id="A0A517DR07"/>
<dbReference type="KEGG" id="sted:SPTER_10430"/>
<evidence type="ECO:0000256" key="3">
    <source>
        <dbReference type="ARBA" id="ARBA00009677"/>
    </source>
</evidence>
<dbReference type="Pfam" id="PF22638">
    <property type="entry name" value="FlgK_D1"/>
    <property type="match status" value="1"/>
</dbReference>
<evidence type="ECO:0000256" key="6">
    <source>
        <dbReference type="ARBA" id="ARBA00023143"/>
    </source>
</evidence>
<feature type="domain" description="Flagellar hook-associated protein FlgK helical" evidence="10">
    <location>
        <begin position="96"/>
        <end position="339"/>
    </location>
</feature>
<proteinExistence type="inferred from homology"/>
<keyword evidence="5 7" id="KW-0964">Secreted</keyword>
<keyword evidence="8" id="KW-0732">Signal</keyword>
<dbReference type="GO" id="GO:0009424">
    <property type="term" value="C:bacterial-type flagellum hook"/>
    <property type="evidence" value="ECO:0007669"/>
    <property type="project" value="UniProtKB-UniRule"/>
</dbReference>
<evidence type="ECO:0000256" key="1">
    <source>
        <dbReference type="ARBA" id="ARBA00004365"/>
    </source>
</evidence>
<keyword evidence="6 7" id="KW-0975">Bacterial flagellum</keyword>
<protein>
    <recommendedName>
        <fullName evidence="4 7">Flagellar hook-associated protein 1</fullName>
        <shortName evidence="7">HAP1</shortName>
    </recommendedName>
</protein>
<feature type="domain" description="Flagellar basal body rod protein N-terminal" evidence="9">
    <location>
        <begin position="11"/>
        <end position="37"/>
    </location>
</feature>
<evidence type="ECO:0000256" key="7">
    <source>
        <dbReference type="RuleBase" id="RU362065"/>
    </source>
</evidence>
<gene>
    <name evidence="7" type="primary">flgK</name>
    <name evidence="11" type="ORF">SPTER_10430</name>
</gene>
<evidence type="ECO:0000259" key="9">
    <source>
        <dbReference type="Pfam" id="PF00460"/>
    </source>
</evidence>
<evidence type="ECO:0000256" key="5">
    <source>
        <dbReference type="ARBA" id="ARBA00022525"/>
    </source>
</evidence>